<evidence type="ECO:0000313" key="10">
    <source>
        <dbReference type="Proteomes" id="UP000095300"/>
    </source>
</evidence>
<evidence type="ECO:0000256" key="2">
    <source>
        <dbReference type="ARBA" id="ARBA00010617"/>
    </source>
</evidence>
<keyword evidence="4 8" id="KW-0479">Metal-binding</keyword>
<evidence type="ECO:0000256" key="4">
    <source>
        <dbReference type="ARBA" id="ARBA00022723"/>
    </source>
</evidence>
<reference evidence="9" key="1">
    <citation type="submission" date="2020-05" db="UniProtKB">
        <authorList>
            <consortium name="EnsemblMetazoa"/>
        </authorList>
    </citation>
    <scope>IDENTIFICATION</scope>
    <source>
        <strain evidence="9">USDA</strain>
    </source>
</reference>
<dbReference type="SUPFAM" id="SSF48264">
    <property type="entry name" value="Cytochrome P450"/>
    <property type="match status" value="1"/>
</dbReference>
<dbReference type="GO" id="GO:0004497">
    <property type="term" value="F:monooxygenase activity"/>
    <property type="evidence" value="ECO:0007669"/>
    <property type="project" value="UniProtKB-KW"/>
</dbReference>
<keyword evidence="3 8" id="KW-0349">Heme</keyword>
<sequence length="502" mass="57144">MNLVLVYSVIGLLFILWIVKRWQDRKAIGLAKHFGSNKWQILLGFGPLLRTKAIIPKLTEIAKKYGKNSLMFFGPFPFFLTSDPTVIKDILTSKLCINKSYNLYSGISFSLGQGLITLNGAQWNHSRKILNAGFKNSNIVTFLPTFNRRMEGLFKDIDDAMEKGNYTSLLLFLREFGLKISLETIIGRDMDKSQYDIRQCASQIEGALEYISNMVFDSKYAIEATRMIAKTTIYKNDLKIIDTVNTVIAESLHSTGLRGSNPTFLEHINSIMRSADRAIENGQMKREHAISNIFHLFAGSFETTSMATYFVALLLAIHPEYQELAYAEICDIFPNDDEGEFEVLYEHIDQMVYLEMVINEAMRLFAIIPQIGRMVAGGDLTLSNGIILPEGQDIMIDLVNLHRNSDIWGPNAHKFNPDNFLPANIKARHPYAFIPFTKGIRFCIGMRYAELTMKVAMARIIKRYKLTTTATMDDLKLENHVSIQLAKHPSLKFERRKISKTT</sequence>
<evidence type="ECO:0000256" key="7">
    <source>
        <dbReference type="ARBA" id="ARBA00023033"/>
    </source>
</evidence>
<evidence type="ECO:0008006" key="11">
    <source>
        <dbReference type="Google" id="ProtNLM"/>
    </source>
</evidence>
<dbReference type="PANTHER" id="PTHR24291:SF50">
    <property type="entry name" value="BIFUNCTIONAL ALBAFLAVENONE MONOOXYGENASE_TERPENE SYNTHASE"/>
    <property type="match status" value="1"/>
</dbReference>
<dbReference type="KEGG" id="scac:106082623"/>
<name>A0A1I8NYT6_STOCA</name>
<keyword evidence="6 8" id="KW-0408">Iron</keyword>
<evidence type="ECO:0000256" key="5">
    <source>
        <dbReference type="ARBA" id="ARBA00023002"/>
    </source>
</evidence>
<evidence type="ECO:0000256" key="8">
    <source>
        <dbReference type="PIRSR" id="PIRSR602401-1"/>
    </source>
</evidence>
<dbReference type="Gene3D" id="1.10.630.10">
    <property type="entry name" value="Cytochrome P450"/>
    <property type="match status" value="1"/>
</dbReference>
<dbReference type="InterPro" id="IPR001128">
    <property type="entry name" value="Cyt_P450"/>
</dbReference>
<dbReference type="InterPro" id="IPR036396">
    <property type="entry name" value="Cyt_P450_sf"/>
</dbReference>
<dbReference type="PRINTS" id="PR00385">
    <property type="entry name" value="P450"/>
</dbReference>
<comment type="similarity">
    <text evidence="2">Belongs to the cytochrome P450 family.</text>
</comment>
<dbReference type="EnsemblMetazoa" id="SCAU003278-RA">
    <property type="protein sequence ID" value="SCAU003278-PA"/>
    <property type="gene ID" value="SCAU003278"/>
</dbReference>
<keyword evidence="5" id="KW-0560">Oxidoreductase</keyword>
<dbReference type="Pfam" id="PF00067">
    <property type="entry name" value="p450"/>
    <property type="match status" value="1"/>
</dbReference>
<keyword evidence="7" id="KW-0503">Monooxygenase</keyword>
<dbReference type="AlphaFoldDB" id="A0A1I8NYT6"/>
<evidence type="ECO:0000256" key="1">
    <source>
        <dbReference type="ARBA" id="ARBA00001971"/>
    </source>
</evidence>
<feature type="binding site" description="axial binding residue" evidence="8">
    <location>
        <position position="443"/>
    </location>
    <ligand>
        <name>heme</name>
        <dbReference type="ChEBI" id="CHEBI:30413"/>
    </ligand>
    <ligandPart>
        <name>Fe</name>
        <dbReference type="ChEBI" id="CHEBI:18248"/>
    </ligandPart>
</feature>
<comment type="cofactor">
    <cofactor evidence="1 8">
        <name>heme</name>
        <dbReference type="ChEBI" id="CHEBI:30413"/>
    </cofactor>
</comment>
<dbReference type="GO" id="GO:0005506">
    <property type="term" value="F:iron ion binding"/>
    <property type="evidence" value="ECO:0007669"/>
    <property type="project" value="InterPro"/>
</dbReference>
<dbReference type="InterPro" id="IPR050196">
    <property type="entry name" value="Cytochrome_P450_Monoox"/>
</dbReference>
<dbReference type="OrthoDB" id="1470350at2759"/>
<evidence type="ECO:0000256" key="3">
    <source>
        <dbReference type="ARBA" id="ARBA00022617"/>
    </source>
</evidence>
<accession>A0A1I8NYT6</accession>
<dbReference type="GO" id="GO:0016705">
    <property type="term" value="F:oxidoreductase activity, acting on paired donors, with incorporation or reduction of molecular oxygen"/>
    <property type="evidence" value="ECO:0007669"/>
    <property type="project" value="InterPro"/>
</dbReference>
<organism evidence="9 10">
    <name type="scientific">Stomoxys calcitrans</name>
    <name type="common">Stable fly</name>
    <name type="synonym">Conops calcitrans</name>
    <dbReference type="NCBI Taxonomy" id="35570"/>
    <lineage>
        <taxon>Eukaryota</taxon>
        <taxon>Metazoa</taxon>
        <taxon>Ecdysozoa</taxon>
        <taxon>Arthropoda</taxon>
        <taxon>Hexapoda</taxon>
        <taxon>Insecta</taxon>
        <taxon>Pterygota</taxon>
        <taxon>Neoptera</taxon>
        <taxon>Endopterygota</taxon>
        <taxon>Diptera</taxon>
        <taxon>Brachycera</taxon>
        <taxon>Muscomorpha</taxon>
        <taxon>Muscoidea</taxon>
        <taxon>Muscidae</taxon>
        <taxon>Stomoxys</taxon>
    </lineage>
</organism>
<gene>
    <name evidence="9" type="primary">106082623</name>
</gene>
<dbReference type="InterPro" id="IPR002401">
    <property type="entry name" value="Cyt_P450_E_grp-I"/>
</dbReference>
<evidence type="ECO:0000256" key="6">
    <source>
        <dbReference type="ARBA" id="ARBA00023004"/>
    </source>
</evidence>
<dbReference type="STRING" id="35570.A0A1I8NYT6"/>
<keyword evidence="10" id="KW-1185">Reference proteome</keyword>
<dbReference type="PRINTS" id="PR00463">
    <property type="entry name" value="EP450I"/>
</dbReference>
<dbReference type="Proteomes" id="UP000095300">
    <property type="component" value="Unassembled WGS sequence"/>
</dbReference>
<evidence type="ECO:0000313" key="9">
    <source>
        <dbReference type="EnsemblMetazoa" id="SCAU003278-PA"/>
    </source>
</evidence>
<dbReference type="GO" id="GO:0020037">
    <property type="term" value="F:heme binding"/>
    <property type="evidence" value="ECO:0007669"/>
    <property type="project" value="InterPro"/>
</dbReference>
<dbReference type="VEuPathDB" id="VectorBase:SCAU003278"/>
<dbReference type="PANTHER" id="PTHR24291">
    <property type="entry name" value="CYTOCHROME P450 FAMILY 4"/>
    <property type="match status" value="1"/>
</dbReference>
<proteinExistence type="inferred from homology"/>
<protein>
    <recommendedName>
        <fullName evidence="11">Cytochrome P450</fullName>
    </recommendedName>
</protein>